<accession>A0A1I6N0X5</accession>
<evidence type="ECO:0000256" key="1">
    <source>
        <dbReference type="SAM" id="MobiDB-lite"/>
    </source>
</evidence>
<dbReference type="PROSITE" id="PS51257">
    <property type="entry name" value="PROKAR_LIPOPROTEIN"/>
    <property type="match status" value="1"/>
</dbReference>
<dbReference type="AlphaFoldDB" id="A0A1I6N0X5"/>
<keyword evidence="4" id="KW-1185">Reference proteome</keyword>
<evidence type="ECO:0000313" key="3">
    <source>
        <dbReference type="EMBL" id="SFS21511.1"/>
    </source>
</evidence>
<dbReference type="Proteomes" id="UP000199024">
    <property type="component" value="Unassembled WGS sequence"/>
</dbReference>
<dbReference type="EMBL" id="FOZL01000002">
    <property type="protein sequence ID" value="SFS21511.1"/>
    <property type="molecule type" value="Genomic_DNA"/>
</dbReference>
<protein>
    <recommendedName>
        <fullName evidence="5">Lipoprotein</fullName>
    </recommendedName>
</protein>
<feature type="region of interest" description="Disordered" evidence="1">
    <location>
        <begin position="61"/>
        <end position="90"/>
    </location>
</feature>
<organism evidence="3 4">
    <name type="scientific">Granulicella pectinivorans</name>
    <dbReference type="NCBI Taxonomy" id="474950"/>
    <lineage>
        <taxon>Bacteria</taxon>
        <taxon>Pseudomonadati</taxon>
        <taxon>Acidobacteriota</taxon>
        <taxon>Terriglobia</taxon>
        <taxon>Terriglobales</taxon>
        <taxon>Acidobacteriaceae</taxon>
        <taxon>Granulicella</taxon>
    </lineage>
</organism>
<evidence type="ECO:0008006" key="5">
    <source>
        <dbReference type="Google" id="ProtNLM"/>
    </source>
</evidence>
<feature type="chain" id="PRO_5011774146" description="Lipoprotein" evidence="2">
    <location>
        <begin position="28"/>
        <end position="111"/>
    </location>
</feature>
<reference evidence="3 4" key="1">
    <citation type="submission" date="2016-10" db="EMBL/GenBank/DDBJ databases">
        <authorList>
            <person name="de Groot N.N."/>
        </authorList>
    </citation>
    <scope>NUCLEOTIDE SEQUENCE [LARGE SCALE GENOMIC DNA]</scope>
    <source>
        <strain evidence="3 4">DSM 21001</strain>
    </source>
</reference>
<gene>
    <name evidence="3" type="ORF">SAMN05421771_4226</name>
</gene>
<keyword evidence="2" id="KW-0732">Signal</keyword>
<dbReference type="RefSeq" id="WP_089843580.1">
    <property type="nucleotide sequence ID" value="NZ_FOZL01000002.1"/>
</dbReference>
<evidence type="ECO:0000256" key="2">
    <source>
        <dbReference type="SAM" id="SignalP"/>
    </source>
</evidence>
<name>A0A1I6N0X5_9BACT</name>
<proteinExistence type="predicted"/>
<feature type="signal peptide" evidence="2">
    <location>
        <begin position="1"/>
        <end position="27"/>
    </location>
</feature>
<sequence length="111" mass="12604">MKTASLTLPSALFAALLLAGCSHPTYYAPPPPPPPAYAVPPLIERAHQEGFRWGTQMGARDISNNLGHHPRQDRVFHDTPGYEPNMGPYEPYRDAFRQAYLDGYERAYYRR</sequence>
<evidence type="ECO:0000313" key="4">
    <source>
        <dbReference type="Proteomes" id="UP000199024"/>
    </source>
</evidence>
<dbReference type="OrthoDB" id="122364at2"/>